<dbReference type="AlphaFoldDB" id="A0A0F9VWA9"/>
<gene>
    <name evidence="1" type="ORF">LCGC14_0434800</name>
</gene>
<proteinExistence type="predicted"/>
<accession>A0A0F9VWA9</accession>
<reference evidence="1" key="1">
    <citation type="journal article" date="2015" name="Nature">
        <title>Complex archaea that bridge the gap between prokaryotes and eukaryotes.</title>
        <authorList>
            <person name="Spang A."/>
            <person name="Saw J.H."/>
            <person name="Jorgensen S.L."/>
            <person name="Zaremba-Niedzwiedzka K."/>
            <person name="Martijn J."/>
            <person name="Lind A.E."/>
            <person name="van Eijk R."/>
            <person name="Schleper C."/>
            <person name="Guy L."/>
            <person name="Ettema T.J."/>
        </authorList>
    </citation>
    <scope>NUCLEOTIDE SEQUENCE</scope>
</reference>
<name>A0A0F9VWA9_9ZZZZ</name>
<comment type="caution">
    <text evidence="1">The sequence shown here is derived from an EMBL/GenBank/DDBJ whole genome shotgun (WGS) entry which is preliminary data.</text>
</comment>
<protein>
    <submittedName>
        <fullName evidence="1">Uncharacterized protein</fullName>
    </submittedName>
</protein>
<organism evidence="1">
    <name type="scientific">marine sediment metagenome</name>
    <dbReference type="NCBI Taxonomy" id="412755"/>
    <lineage>
        <taxon>unclassified sequences</taxon>
        <taxon>metagenomes</taxon>
        <taxon>ecological metagenomes</taxon>
    </lineage>
</organism>
<sequence length="146" mass="17694">MWKIWLMICVCIILNSCIFKVQQIPNEDSQEGGKEEKIYVLEFKIENKEEKYDNDVNKKLNEYNLLMKIFNKKEQLIIKAFEKNGQDPFIIARLLKESKVKTLEEFIEWLKNELYKEYATNSEILDREIFNEIHMNYNLLEEMEDL</sequence>
<dbReference type="EMBL" id="LAZR01000412">
    <property type="protein sequence ID" value="KKN70033.1"/>
    <property type="molecule type" value="Genomic_DNA"/>
</dbReference>
<evidence type="ECO:0000313" key="1">
    <source>
        <dbReference type="EMBL" id="KKN70033.1"/>
    </source>
</evidence>